<evidence type="ECO:0000313" key="2">
    <source>
        <dbReference type="EMBL" id="GHJ85040.1"/>
    </source>
</evidence>
<name>A0A8H3TPX3_9TREE</name>
<feature type="compositionally biased region" description="Basic and acidic residues" evidence="1">
    <location>
        <begin position="575"/>
        <end position="585"/>
    </location>
</feature>
<feature type="compositionally biased region" description="Basic and acidic residues" evidence="1">
    <location>
        <begin position="594"/>
        <end position="611"/>
    </location>
</feature>
<gene>
    <name evidence="2" type="ORF">NliqN6_1442</name>
</gene>
<feature type="region of interest" description="Disordered" evidence="1">
    <location>
        <begin position="554"/>
        <end position="674"/>
    </location>
</feature>
<sequence length="780" mass="83672">MTTALSSPKDTKASQSDISETSYSSFDPDSPLPTSRAPRHSLLLALTTSPLKFDETSPTKSPSNSPSPTRHELVFAPEYHNVTTPSRPHQRPMAVSATETPSGPATSRHRLARALRQEQFMIERQAAINDKLSAISLSMSGMRASFYGASSIGQPKQVSAERDGPHILTSADKQRIPSGPSTKVPQSLPVNSGSVSEADKPEGVTRSTVNEPITNTTSKADGLSQSENQLHASSVKIAQSRIPKPVLPPSQPVFRKPTISGLPTIKPSLLPTKTPDVPAKISSMMTLNYKATRPEAGHPNELQKYATPLKGRLTSSEGFRSPAATRVISASNPAKPIQSRIVSGNLTASMQGAVRPVTPGKTLNRSVSAQEGSSATIQREKESKSSPPRSSPVRSSSCQTNRLLNVGTVQEKEASGIWNNPRGQNQLSCLESPVETSSTDKAIETIRLDVTKAKPDVSKEETAASRDLKARDDASKLLDKSATAATLLTARRTPVSRATRAVRPIAAVPAARSSRPKARPASEPKRAQVAAMTAKELEMITVLNTSRNEVQFNTIDKRPLKKEGPRPPSPGCKTIAEKEAEEKKLGRGARARRRGSDRDSGDHSSDQDHTGRPPSLADLPPPLKHVRGAGEDEEYQTPARPLKRGRQSGANGNDPSPTAGPTRKKGRVTASKATSSICNDKFVRWEKSLIVIDRPEPSAPQHRLSGQDLSGIKSCLKNNGLIQLDHLGNLSNASEPIPKVRRSRVLVHQIWYDGEDPPAPDVVVSAVAAAPSAGSRRGKK</sequence>
<protein>
    <submittedName>
        <fullName evidence="2">Uncharacterized protein</fullName>
    </submittedName>
</protein>
<feature type="compositionally biased region" description="Basic and acidic residues" evidence="1">
    <location>
        <begin position="555"/>
        <end position="565"/>
    </location>
</feature>
<feature type="compositionally biased region" description="Polar residues" evidence="1">
    <location>
        <begin position="1"/>
        <end position="27"/>
    </location>
</feature>
<feature type="compositionally biased region" description="Low complexity" evidence="1">
    <location>
        <begin position="385"/>
        <end position="397"/>
    </location>
</feature>
<organism evidence="2 3">
    <name type="scientific">Naganishia liquefaciens</name>
    <dbReference type="NCBI Taxonomy" id="104408"/>
    <lineage>
        <taxon>Eukaryota</taxon>
        <taxon>Fungi</taxon>
        <taxon>Dikarya</taxon>
        <taxon>Basidiomycota</taxon>
        <taxon>Agaricomycotina</taxon>
        <taxon>Tremellomycetes</taxon>
        <taxon>Filobasidiales</taxon>
        <taxon>Filobasidiaceae</taxon>
        <taxon>Naganishia</taxon>
    </lineage>
</organism>
<accession>A0A8H3TPX3</accession>
<dbReference type="EMBL" id="BLZA01000010">
    <property type="protein sequence ID" value="GHJ85040.1"/>
    <property type="molecule type" value="Genomic_DNA"/>
</dbReference>
<dbReference type="OrthoDB" id="2148418at2759"/>
<dbReference type="AlphaFoldDB" id="A0A8H3TPX3"/>
<evidence type="ECO:0000256" key="1">
    <source>
        <dbReference type="SAM" id="MobiDB-lite"/>
    </source>
</evidence>
<feature type="region of interest" description="Disordered" evidence="1">
    <location>
        <begin position="1"/>
        <end position="108"/>
    </location>
</feature>
<feature type="region of interest" description="Disordered" evidence="1">
    <location>
        <begin position="169"/>
        <end position="235"/>
    </location>
</feature>
<feature type="compositionally biased region" description="Polar residues" evidence="1">
    <location>
        <begin position="361"/>
        <end position="377"/>
    </location>
</feature>
<reference evidence="2" key="1">
    <citation type="submission" date="2020-07" db="EMBL/GenBank/DDBJ databases">
        <title>Draft Genome Sequence of a Deep-Sea Yeast, Naganishia (Cryptococcus) liquefaciens strain N6.</title>
        <authorList>
            <person name="Han Y.W."/>
            <person name="Kajitani R."/>
            <person name="Morimoto H."/>
            <person name="Parhat M."/>
            <person name="Tsubouchi H."/>
            <person name="Bakenova O."/>
            <person name="Ogata M."/>
            <person name="Argunhan B."/>
            <person name="Aoki R."/>
            <person name="Kajiwara S."/>
            <person name="Itoh T."/>
            <person name="Iwasaki H."/>
        </authorList>
    </citation>
    <scope>NUCLEOTIDE SEQUENCE</scope>
    <source>
        <strain evidence="2">N6</strain>
    </source>
</reference>
<feature type="region of interest" description="Disordered" evidence="1">
    <location>
        <begin position="508"/>
        <end position="528"/>
    </location>
</feature>
<evidence type="ECO:0000313" key="3">
    <source>
        <dbReference type="Proteomes" id="UP000620104"/>
    </source>
</evidence>
<keyword evidence="3" id="KW-1185">Reference proteome</keyword>
<comment type="caution">
    <text evidence="2">The sequence shown here is derived from an EMBL/GenBank/DDBJ whole genome shotgun (WGS) entry which is preliminary data.</text>
</comment>
<feature type="compositionally biased region" description="Polar residues" evidence="1">
    <location>
        <begin position="205"/>
        <end position="232"/>
    </location>
</feature>
<feature type="compositionally biased region" description="Polar residues" evidence="1">
    <location>
        <begin position="179"/>
        <end position="195"/>
    </location>
</feature>
<proteinExistence type="predicted"/>
<feature type="region of interest" description="Disordered" evidence="1">
    <location>
        <begin position="352"/>
        <end position="401"/>
    </location>
</feature>
<feature type="compositionally biased region" description="Low complexity" evidence="1">
    <location>
        <begin position="58"/>
        <end position="68"/>
    </location>
</feature>
<dbReference type="Proteomes" id="UP000620104">
    <property type="component" value="Unassembled WGS sequence"/>
</dbReference>